<proteinExistence type="predicted"/>
<accession>A0A8X8LCT7</accession>
<evidence type="ECO:0000313" key="3">
    <source>
        <dbReference type="Proteomes" id="UP000198711"/>
    </source>
</evidence>
<dbReference type="Proteomes" id="UP000198711">
    <property type="component" value="Unassembled WGS sequence"/>
</dbReference>
<feature type="domain" description="DinB-like" evidence="1">
    <location>
        <begin position="8"/>
        <end position="157"/>
    </location>
</feature>
<keyword evidence="3" id="KW-1185">Reference proteome</keyword>
<dbReference type="InterPro" id="IPR034660">
    <property type="entry name" value="DinB/YfiT-like"/>
</dbReference>
<protein>
    <submittedName>
        <fullName evidence="2">DinB superfamily protein</fullName>
    </submittedName>
</protein>
<dbReference type="InterPro" id="IPR024775">
    <property type="entry name" value="DinB-like"/>
</dbReference>
<dbReference type="SUPFAM" id="SSF109854">
    <property type="entry name" value="DinB/YfiT-like putative metalloenzymes"/>
    <property type="match status" value="1"/>
</dbReference>
<gene>
    <name evidence="2" type="ORF">SAMN05444410_10310</name>
</gene>
<dbReference type="Pfam" id="PF12867">
    <property type="entry name" value="DinB_2"/>
    <property type="match status" value="1"/>
</dbReference>
<dbReference type="AlphaFoldDB" id="A0A8X8LCT7"/>
<organism evidence="2 3">
    <name type="scientific">Hydrobacter penzbergensis</name>
    <dbReference type="NCBI Taxonomy" id="1235997"/>
    <lineage>
        <taxon>Bacteria</taxon>
        <taxon>Pseudomonadati</taxon>
        <taxon>Bacteroidota</taxon>
        <taxon>Chitinophagia</taxon>
        <taxon>Chitinophagales</taxon>
        <taxon>Chitinophagaceae</taxon>
        <taxon>Hydrobacter</taxon>
    </lineage>
</organism>
<dbReference type="Gene3D" id="1.20.120.450">
    <property type="entry name" value="dinb family like domain"/>
    <property type="match status" value="1"/>
</dbReference>
<evidence type="ECO:0000259" key="1">
    <source>
        <dbReference type="Pfam" id="PF12867"/>
    </source>
</evidence>
<sequence>MNDLSGALSKNTTQLMKAITPFSYEAFNCRPPEGGWTAGEVTEHLLLLDIRLTDLLQGPTAPLDRPPIDHTRRFAGLSDQTRKFNAPAFILPTETAKDAGAMADRILNQRRLIVQMSLKQDMNRLYTLYPHPAIGLMTGTEWIHFLIMHAERHLKQLSALSYNVDQVQKNTYQ</sequence>
<dbReference type="RefSeq" id="WP_092722486.1">
    <property type="nucleotide sequence ID" value="NZ_FNNO01000003.1"/>
</dbReference>
<comment type="caution">
    <text evidence="2">The sequence shown here is derived from an EMBL/GenBank/DDBJ whole genome shotgun (WGS) entry which is preliminary data.</text>
</comment>
<name>A0A8X8LCT7_9BACT</name>
<evidence type="ECO:0000313" key="2">
    <source>
        <dbReference type="EMBL" id="SDW45931.1"/>
    </source>
</evidence>
<dbReference type="EMBL" id="FNNO01000003">
    <property type="protein sequence ID" value="SDW45931.1"/>
    <property type="molecule type" value="Genomic_DNA"/>
</dbReference>
<reference evidence="2 3" key="1">
    <citation type="submission" date="2016-10" db="EMBL/GenBank/DDBJ databases">
        <authorList>
            <person name="Varghese N."/>
            <person name="Submissions S."/>
        </authorList>
    </citation>
    <scope>NUCLEOTIDE SEQUENCE [LARGE SCALE GENOMIC DNA]</scope>
    <source>
        <strain evidence="2 3">DSM 25353</strain>
    </source>
</reference>